<feature type="compositionally biased region" description="Low complexity" evidence="6">
    <location>
        <begin position="137"/>
        <end position="158"/>
    </location>
</feature>
<feature type="compositionally biased region" description="Acidic residues" evidence="6">
    <location>
        <begin position="164"/>
        <end position="173"/>
    </location>
</feature>
<name>A2XCQ1_ORYSI</name>
<dbReference type="SUPFAM" id="SSF49764">
    <property type="entry name" value="HSP20-like chaperones"/>
    <property type="match status" value="1"/>
</dbReference>
<dbReference type="GO" id="GO:0006952">
    <property type="term" value="P:defense response"/>
    <property type="evidence" value="ECO:0007669"/>
    <property type="project" value="UniProtKB-KW"/>
</dbReference>
<dbReference type="EMBL" id="CM000128">
    <property type="protein sequence ID" value="EAY88611.1"/>
    <property type="molecule type" value="Genomic_DNA"/>
</dbReference>
<feature type="domain" description="SHSP" evidence="8">
    <location>
        <begin position="37"/>
        <end position="143"/>
    </location>
</feature>
<comment type="similarity">
    <text evidence="4 5">Belongs to the small heat shock protein (HSP20) family.</text>
</comment>
<keyword evidence="7" id="KW-1133">Transmembrane helix</keyword>
<dbReference type="Pfam" id="PF00011">
    <property type="entry name" value="HSP20"/>
    <property type="match status" value="1"/>
</dbReference>
<dbReference type="Proteomes" id="UP000007015">
    <property type="component" value="Chromosome 3"/>
</dbReference>
<dbReference type="Gramene" id="BGIOSGA011420-TA">
    <property type="protein sequence ID" value="BGIOSGA011420-PA"/>
    <property type="gene ID" value="BGIOSGA011420"/>
</dbReference>
<gene>
    <name evidence="9" type="ORF">OsI_10086</name>
</gene>
<evidence type="ECO:0000256" key="5">
    <source>
        <dbReference type="RuleBase" id="RU003616"/>
    </source>
</evidence>
<keyword evidence="10" id="KW-1185">Reference proteome</keyword>
<reference evidence="9 10" key="1">
    <citation type="journal article" date="2005" name="PLoS Biol.">
        <title>The genomes of Oryza sativa: a history of duplications.</title>
        <authorList>
            <person name="Yu J."/>
            <person name="Wang J."/>
            <person name="Lin W."/>
            <person name="Li S."/>
            <person name="Li H."/>
            <person name="Zhou J."/>
            <person name="Ni P."/>
            <person name="Dong W."/>
            <person name="Hu S."/>
            <person name="Zeng C."/>
            <person name="Zhang J."/>
            <person name="Zhang Y."/>
            <person name="Li R."/>
            <person name="Xu Z."/>
            <person name="Li S."/>
            <person name="Li X."/>
            <person name="Zheng H."/>
            <person name="Cong L."/>
            <person name="Lin L."/>
            <person name="Yin J."/>
            <person name="Geng J."/>
            <person name="Li G."/>
            <person name="Shi J."/>
            <person name="Liu J."/>
            <person name="Lv H."/>
            <person name="Li J."/>
            <person name="Wang J."/>
            <person name="Deng Y."/>
            <person name="Ran L."/>
            <person name="Shi X."/>
            <person name="Wang X."/>
            <person name="Wu Q."/>
            <person name="Li C."/>
            <person name="Ren X."/>
            <person name="Wang J."/>
            <person name="Wang X."/>
            <person name="Li D."/>
            <person name="Liu D."/>
            <person name="Zhang X."/>
            <person name="Ji Z."/>
            <person name="Zhao W."/>
            <person name="Sun Y."/>
            <person name="Zhang Z."/>
            <person name="Bao J."/>
            <person name="Han Y."/>
            <person name="Dong L."/>
            <person name="Ji J."/>
            <person name="Chen P."/>
            <person name="Wu S."/>
            <person name="Liu J."/>
            <person name="Xiao Y."/>
            <person name="Bu D."/>
            <person name="Tan J."/>
            <person name="Yang L."/>
            <person name="Ye C."/>
            <person name="Zhang J."/>
            <person name="Xu J."/>
            <person name="Zhou Y."/>
            <person name="Yu Y."/>
            <person name="Zhang B."/>
            <person name="Zhuang S."/>
            <person name="Wei H."/>
            <person name="Liu B."/>
            <person name="Lei M."/>
            <person name="Yu H."/>
            <person name="Li Y."/>
            <person name="Xu H."/>
            <person name="Wei S."/>
            <person name="He X."/>
            <person name="Fang L."/>
            <person name="Zhang Z."/>
            <person name="Zhang Y."/>
            <person name="Huang X."/>
            <person name="Su Z."/>
            <person name="Tong W."/>
            <person name="Li J."/>
            <person name="Tong Z."/>
            <person name="Li S."/>
            <person name="Ye J."/>
            <person name="Wang L."/>
            <person name="Fang L."/>
            <person name="Lei T."/>
            <person name="Chen C."/>
            <person name="Chen H."/>
            <person name="Xu Z."/>
            <person name="Li H."/>
            <person name="Huang H."/>
            <person name="Zhang F."/>
            <person name="Xu H."/>
            <person name="Li N."/>
            <person name="Zhao C."/>
            <person name="Li S."/>
            <person name="Dong L."/>
            <person name="Huang Y."/>
            <person name="Li L."/>
            <person name="Xi Y."/>
            <person name="Qi Q."/>
            <person name="Li W."/>
            <person name="Zhang B."/>
            <person name="Hu W."/>
            <person name="Zhang Y."/>
            <person name="Tian X."/>
            <person name="Jiao Y."/>
            <person name="Liang X."/>
            <person name="Jin J."/>
            <person name="Gao L."/>
            <person name="Zheng W."/>
            <person name="Hao B."/>
            <person name="Liu S."/>
            <person name="Wang W."/>
            <person name="Yuan L."/>
            <person name="Cao M."/>
            <person name="McDermott J."/>
            <person name="Samudrala R."/>
            <person name="Wang J."/>
            <person name="Wong G.K."/>
            <person name="Yang H."/>
        </authorList>
    </citation>
    <scope>NUCLEOTIDE SEQUENCE [LARGE SCALE GENOMIC DNA]</scope>
    <source>
        <strain evidence="10">cv. 93-11</strain>
    </source>
</reference>
<keyword evidence="3" id="KW-0611">Plant defense</keyword>
<dbReference type="AlphaFoldDB" id="A2XCQ1"/>
<dbReference type="GO" id="GO:0005886">
    <property type="term" value="C:plasma membrane"/>
    <property type="evidence" value="ECO:0007669"/>
    <property type="project" value="UniProtKB-SubCell"/>
</dbReference>
<proteinExistence type="inferred from homology"/>
<evidence type="ECO:0000256" key="4">
    <source>
        <dbReference type="PROSITE-ProRule" id="PRU00285"/>
    </source>
</evidence>
<evidence type="ECO:0000256" key="6">
    <source>
        <dbReference type="SAM" id="MobiDB-lite"/>
    </source>
</evidence>
<dbReference type="PANTHER" id="PTHR43670:SF132">
    <property type="entry name" value="OS03G0157600 PROTEIN"/>
    <property type="match status" value="1"/>
</dbReference>
<accession>A2XCQ1</accession>
<dbReference type="STRING" id="39946.A2XCQ1"/>
<dbReference type="OMA" id="TEWVHEV"/>
<feature type="transmembrane region" description="Helical" evidence="7">
    <location>
        <begin position="194"/>
        <end position="212"/>
    </location>
</feature>
<dbReference type="CDD" id="cd06464">
    <property type="entry name" value="ACD_sHsps-like"/>
    <property type="match status" value="1"/>
</dbReference>
<evidence type="ECO:0000256" key="3">
    <source>
        <dbReference type="ARBA" id="ARBA00022821"/>
    </source>
</evidence>
<dbReference type="HOGENOM" id="CLU_110429_0_0_1"/>
<protein>
    <recommendedName>
        <fullName evidence="8">SHSP domain-containing protein</fullName>
    </recommendedName>
</protein>
<evidence type="ECO:0000256" key="7">
    <source>
        <dbReference type="SAM" id="Phobius"/>
    </source>
</evidence>
<feature type="region of interest" description="Disordered" evidence="6">
    <location>
        <begin position="126"/>
        <end position="181"/>
    </location>
</feature>
<sequence length="235" mass="25523">MAAAAAAATSPRNYTDFVPPHQLVEEAGKKFDFRGFSSHSVFQHQLLDRIQIVFYCSVHAMQGFKKEQLRVQIDNHGKLRISGERQVSGNRWSRFHKDFQVPDDCNAGDVRARFDSRDRVLHITMPKLSPAEEEPKAAAAAAPADHGAAQAQQTAAPADQEKEDKEEEDDDGAANDGAAAGGTALVTGRRKTPWRVVLAVVLALVAAAGFYAKYRLMMDPSAADGGHGLIGFSDH</sequence>
<dbReference type="InterPro" id="IPR008978">
    <property type="entry name" value="HSP20-like_chaperone"/>
</dbReference>
<evidence type="ECO:0000313" key="10">
    <source>
        <dbReference type="Proteomes" id="UP000007015"/>
    </source>
</evidence>
<dbReference type="PANTHER" id="PTHR43670">
    <property type="entry name" value="HEAT SHOCK PROTEIN 26"/>
    <property type="match status" value="1"/>
</dbReference>
<evidence type="ECO:0000259" key="8">
    <source>
        <dbReference type="PROSITE" id="PS01031"/>
    </source>
</evidence>
<comment type="subcellular location">
    <subcellularLocation>
        <location evidence="1">Cell membrane</location>
        <topology evidence="1">Single-pass membrane protein</topology>
    </subcellularLocation>
</comment>
<dbReference type="Gene3D" id="2.60.40.790">
    <property type="match status" value="1"/>
</dbReference>
<keyword evidence="7" id="KW-0812">Transmembrane</keyword>
<evidence type="ECO:0000256" key="1">
    <source>
        <dbReference type="ARBA" id="ARBA00004162"/>
    </source>
</evidence>
<keyword evidence="2" id="KW-1003">Cell membrane</keyword>
<dbReference type="InterPro" id="IPR002068">
    <property type="entry name" value="A-crystallin/Hsp20_dom"/>
</dbReference>
<organism evidence="9 10">
    <name type="scientific">Oryza sativa subsp. indica</name>
    <name type="common">Rice</name>
    <dbReference type="NCBI Taxonomy" id="39946"/>
    <lineage>
        <taxon>Eukaryota</taxon>
        <taxon>Viridiplantae</taxon>
        <taxon>Streptophyta</taxon>
        <taxon>Embryophyta</taxon>
        <taxon>Tracheophyta</taxon>
        <taxon>Spermatophyta</taxon>
        <taxon>Magnoliopsida</taxon>
        <taxon>Liliopsida</taxon>
        <taxon>Poales</taxon>
        <taxon>Poaceae</taxon>
        <taxon>BOP clade</taxon>
        <taxon>Oryzoideae</taxon>
        <taxon>Oryzeae</taxon>
        <taxon>Oryzinae</taxon>
        <taxon>Oryza</taxon>
        <taxon>Oryza sativa</taxon>
    </lineage>
</organism>
<evidence type="ECO:0000256" key="2">
    <source>
        <dbReference type="ARBA" id="ARBA00022475"/>
    </source>
</evidence>
<dbReference type="PROSITE" id="PS01031">
    <property type="entry name" value="SHSP"/>
    <property type="match status" value="1"/>
</dbReference>
<keyword evidence="7" id="KW-0472">Membrane</keyword>
<evidence type="ECO:0000313" key="9">
    <source>
        <dbReference type="EMBL" id="EAY88611.1"/>
    </source>
</evidence>
<dbReference type="GO" id="GO:0034605">
    <property type="term" value="P:cellular response to heat"/>
    <property type="evidence" value="ECO:0007669"/>
    <property type="project" value="TreeGrafter"/>
</dbReference>